<gene>
    <name evidence="1" type="ORF">AVEN_151379_1</name>
</gene>
<reference evidence="1 2" key="1">
    <citation type="journal article" date="2019" name="Sci. Rep.">
        <title>Orb-weaving spider Araneus ventricosus genome elucidates the spidroin gene catalogue.</title>
        <authorList>
            <person name="Kono N."/>
            <person name="Nakamura H."/>
            <person name="Ohtoshi R."/>
            <person name="Moran D.A.P."/>
            <person name="Shinohara A."/>
            <person name="Yoshida Y."/>
            <person name="Fujiwara M."/>
            <person name="Mori M."/>
            <person name="Tomita M."/>
            <person name="Arakawa K."/>
        </authorList>
    </citation>
    <scope>NUCLEOTIDE SEQUENCE [LARGE SCALE GENOMIC DNA]</scope>
</reference>
<dbReference type="Proteomes" id="UP000499080">
    <property type="component" value="Unassembled WGS sequence"/>
</dbReference>
<name>A0A4Y2C9S8_ARAVE</name>
<sequence>MLEQRVKRRNQHSRNFVDLRDEILSEWLKLDATYLQNLVDSLPNRIQAIIKSRGGVTWKYSSTVSQTLSMQSVEGDFWSTTWILKILQLHFIKVHSRRHGIPDIIF</sequence>
<dbReference type="AlphaFoldDB" id="A0A4Y2C9S8"/>
<organism evidence="1 2">
    <name type="scientific">Araneus ventricosus</name>
    <name type="common">Orbweaver spider</name>
    <name type="synonym">Epeira ventricosa</name>
    <dbReference type="NCBI Taxonomy" id="182803"/>
    <lineage>
        <taxon>Eukaryota</taxon>
        <taxon>Metazoa</taxon>
        <taxon>Ecdysozoa</taxon>
        <taxon>Arthropoda</taxon>
        <taxon>Chelicerata</taxon>
        <taxon>Arachnida</taxon>
        <taxon>Araneae</taxon>
        <taxon>Araneomorphae</taxon>
        <taxon>Entelegynae</taxon>
        <taxon>Araneoidea</taxon>
        <taxon>Araneidae</taxon>
        <taxon>Araneus</taxon>
    </lineage>
</organism>
<dbReference type="InterPro" id="IPR036397">
    <property type="entry name" value="RNaseH_sf"/>
</dbReference>
<evidence type="ECO:0000313" key="1">
    <source>
        <dbReference type="EMBL" id="GBM00920.1"/>
    </source>
</evidence>
<dbReference type="OrthoDB" id="9996331at2759"/>
<dbReference type="EMBL" id="BGPR01000162">
    <property type="protein sequence ID" value="GBM00920.1"/>
    <property type="molecule type" value="Genomic_DNA"/>
</dbReference>
<protein>
    <submittedName>
        <fullName evidence="1">Uncharacterized protein</fullName>
    </submittedName>
</protein>
<evidence type="ECO:0000313" key="2">
    <source>
        <dbReference type="Proteomes" id="UP000499080"/>
    </source>
</evidence>
<comment type="caution">
    <text evidence="1">The sequence shown here is derived from an EMBL/GenBank/DDBJ whole genome shotgun (WGS) entry which is preliminary data.</text>
</comment>
<keyword evidence="2" id="KW-1185">Reference proteome</keyword>
<dbReference type="Gene3D" id="3.30.420.10">
    <property type="entry name" value="Ribonuclease H-like superfamily/Ribonuclease H"/>
    <property type="match status" value="1"/>
</dbReference>
<dbReference type="GO" id="GO:0003676">
    <property type="term" value="F:nucleic acid binding"/>
    <property type="evidence" value="ECO:0007669"/>
    <property type="project" value="InterPro"/>
</dbReference>
<proteinExistence type="predicted"/>
<accession>A0A4Y2C9S8</accession>